<dbReference type="NCBIfam" id="TIGR00765">
    <property type="entry name" value="yihY_not_rbn"/>
    <property type="match status" value="1"/>
</dbReference>
<feature type="transmembrane region" description="Helical" evidence="7">
    <location>
        <begin position="120"/>
        <end position="143"/>
    </location>
</feature>
<keyword evidence="3 7" id="KW-0812">Transmembrane</keyword>
<evidence type="ECO:0000256" key="7">
    <source>
        <dbReference type="SAM" id="Phobius"/>
    </source>
</evidence>
<keyword evidence="9" id="KW-1185">Reference proteome</keyword>
<dbReference type="GO" id="GO:0005886">
    <property type="term" value="C:plasma membrane"/>
    <property type="evidence" value="ECO:0007669"/>
    <property type="project" value="UniProtKB-SubCell"/>
</dbReference>
<comment type="subcellular location">
    <subcellularLocation>
        <location evidence="1">Cell membrane</location>
        <topology evidence="1">Multi-pass membrane protein</topology>
    </subcellularLocation>
</comment>
<feature type="region of interest" description="Disordered" evidence="6">
    <location>
        <begin position="316"/>
        <end position="367"/>
    </location>
</feature>
<dbReference type="PANTHER" id="PTHR30213">
    <property type="entry name" value="INNER MEMBRANE PROTEIN YHJD"/>
    <property type="match status" value="1"/>
</dbReference>
<feature type="compositionally biased region" description="Basic and acidic residues" evidence="6">
    <location>
        <begin position="330"/>
        <end position="350"/>
    </location>
</feature>
<organism evidence="8 9">
    <name type="scientific">Janibacter melonis</name>
    <dbReference type="NCBI Taxonomy" id="262209"/>
    <lineage>
        <taxon>Bacteria</taxon>
        <taxon>Bacillati</taxon>
        <taxon>Actinomycetota</taxon>
        <taxon>Actinomycetes</taxon>
        <taxon>Micrococcales</taxon>
        <taxon>Intrasporangiaceae</taxon>
        <taxon>Janibacter</taxon>
    </lineage>
</organism>
<evidence type="ECO:0000256" key="5">
    <source>
        <dbReference type="ARBA" id="ARBA00023136"/>
    </source>
</evidence>
<feature type="transmembrane region" description="Helical" evidence="7">
    <location>
        <begin position="274"/>
        <end position="295"/>
    </location>
</feature>
<keyword evidence="5 7" id="KW-0472">Membrane</keyword>
<feature type="transmembrane region" description="Helical" evidence="7">
    <location>
        <begin position="239"/>
        <end position="262"/>
    </location>
</feature>
<dbReference type="Pfam" id="PF03631">
    <property type="entry name" value="Virul_fac_BrkB"/>
    <property type="match status" value="1"/>
</dbReference>
<feature type="transmembrane region" description="Helical" evidence="7">
    <location>
        <begin position="208"/>
        <end position="227"/>
    </location>
</feature>
<dbReference type="Proteomes" id="UP000076976">
    <property type="component" value="Unassembled WGS sequence"/>
</dbReference>
<dbReference type="PANTHER" id="PTHR30213:SF0">
    <property type="entry name" value="UPF0761 MEMBRANE PROTEIN YIHY"/>
    <property type="match status" value="1"/>
</dbReference>
<proteinExistence type="predicted"/>
<accession>A0A176Q9Q0</accession>
<feature type="transmembrane region" description="Helical" evidence="7">
    <location>
        <begin position="57"/>
        <end position="79"/>
    </location>
</feature>
<evidence type="ECO:0000313" key="8">
    <source>
        <dbReference type="EMBL" id="OAB86404.1"/>
    </source>
</evidence>
<dbReference type="AlphaFoldDB" id="A0A176Q9Q0"/>
<gene>
    <name evidence="8" type="ORF">AWH69_13790</name>
</gene>
<dbReference type="RefSeq" id="WP_068277094.1">
    <property type="nucleotide sequence ID" value="NZ_LQZG01000004.1"/>
</dbReference>
<sequence length="367" mass="38811">MATAGEAAAKESTTPEPDAPSKPSSPARLTKQTWRYSLKNALAEFQRDKCTDLAAALTYYAVLSLFPGLLALISLLGVVGQGESTVQTLLDLLRDMGQADAVEQLEPVITSMVTASGAGVGLVVGIAGALWSASGYVGAFGRAMNTVYDVDEGRPVWKLRPQMLLLTAGLVVLAAIVLLGLVVSGGVAEAIGSAIGLGDTAVLVWGVLKWPVILAIVVVMVSLLYYFTPNVRQPSYRWMSLGAAIAIGVAVLASVGFGFYVANFGSYNKTYGSLAGVIVFLLWLWIINNVLLLGAQVDAEVERGRQLQAGIEAEETLQLPPRDSSGSQKAAEKLEEQVEEGRALRYEGVRTRGGSLADEAPPRDERG</sequence>
<evidence type="ECO:0000256" key="6">
    <source>
        <dbReference type="SAM" id="MobiDB-lite"/>
    </source>
</evidence>
<dbReference type="EMBL" id="LQZG01000004">
    <property type="protein sequence ID" value="OAB86404.1"/>
    <property type="molecule type" value="Genomic_DNA"/>
</dbReference>
<comment type="caution">
    <text evidence="8">The sequence shown here is derived from an EMBL/GenBank/DDBJ whole genome shotgun (WGS) entry which is preliminary data.</text>
</comment>
<feature type="region of interest" description="Disordered" evidence="6">
    <location>
        <begin position="1"/>
        <end position="28"/>
    </location>
</feature>
<evidence type="ECO:0000313" key="9">
    <source>
        <dbReference type="Proteomes" id="UP000076976"/>
    </source>
</evidence>
<dbReference type="InterPro" id="IPR017039">
    <property type="entry name" value="Virul_fac_BrkB"/>
</dbReference>
<evidence type="ECO:0000256" key="1">
    <source>
        <dbReference type="ARBA" id="ARBA00004651"/>
    </source>
</evidence>
<name>A0A176Q9Q0_9MICO</name>
<keyword evidence="2" id="KW-1003">Cell membrane</keyword>
<evidence type="ECO:0000256" key="2">
    <source>
        <dbReference type="ARBA" id="ARBA00022475"/>
    </source>
</evidence>
<reference evidence="8 9" key="1">
    <citation type="submission" date="2016-01" db="EMBL/GenBank/DDBJ databases">
        <title>Janibacter melonis strain CD11_4 genome sequencing and assembly.</title>
        <authorList>
            <person name="Nair G.R."/>
            <person name="Kaur G."/>
            <person name="Chander A.M."/>
            <person name="Mayilraj S."/>
        </authorList>
    </citation>
    <scope>NUCLEOTIDE SEQUENCE [LARGE SCALE GENOMIC DNA]</scope>
    <source>
        <strain evidence="8 9">CD11-4</strain>
    </source>
</reference>
<protein>
    <submittedName>
        <fullName evidence="8">Ribonuclease BN</fullName>
    </submittedName>
</protein>
<evidence type="ECO:0000256" key="3">
    <source>
        <dbReference type="ARBA" id="ARBA00022692"/>
    </source>
</evidence>
<evidence type="ECO:0000256" key="4">
    <source>
        <dbReference type="ARBA" id="ARBA00022989"/>
    </source>
</evidence>
<feature type="transmembrane region" description="Helical" evidence="7">
    <location>
        <begin position="164"/>
        <end position="188"/>
    </location>
</feature>
<keyword evidence="4 7" id="KW-1133">Transmembrane helix</keyword>
<dbReference type="STRING" id="262209.AWH69_13790"/>